<organism evidence="1 2">
    <name type="scientific">Hypsizygus marmoreus</name>
    <name type="common">White beech mushroom</name>
    <name type="synonym">Agaricus marmoreus</name>
    <dbReference type="NCBI Taxonomy" id="39966"/>
    <lineage>
        <taxon>Eukaryota</taxon>
        <taxon>Fungi</taxon>
        <taxon>Dikarya</taxon>
        <taxon>Basidiomycota</taxon>
        <taxon>Agaricomycotina</taxon>
        <taxon>Agaricomycetes</taxon>
        <taxon>Agaricomycetidae</taxon>
        <taxon>Agaricales</taxon>
        <taxon>Tricholomatineae</taxon>
        <taxon>Lyophyllaceae</taxon>
        <taxon>Hypsizygus</taxon>
    </lineage>
</organism>
<dbReference type="OrthoDB" id="2447803at2759"/>
<accession>A0A369JCV5</accession>
<gene>
    <name evidence="1" type="ORF">Hypma_000665</name>
</gene>
<dbReference type="STRING" id="39966.A0A369JCV5"/>
<dbReference type="SUPFAM" id="SSF52047">
    <property type="entry name" value="RNI-like"/>
    <property type="match status" value="1"/>
</dbReference>
<protein>
    <recommendedName>
        <fullName evidence="3">F-box domain-containing protein</fullName>
    </recommendedName>
</protein>
<proteinExistence type="predicted"/>
<comment type="caution">
    <text evidence="1">The sequence shown here is derived from an EMBL/GenBank/DDBJ whole genome shotgun (WGS) entry which is preliminary data.</text>
</comment>
<dbReference type="EMBL" id="LUEZ02000106">
    <property type="protein sequence ID" value="RDB18265.1"/>
    <property type="molecule type" value="Genomic_DNA"/>
</dbReference>
<evidence type="ECO:0000313" key="1">
    <source>
        <dbReference type="EMBL" id="RDB18265.1"/>
    </source>
</evidence>
<evidence type="ECO:0000313" key="2">
    <source>
        <dbReference type="Proteomes" id="UP000076154"/>
    </source>
</evidence>
<dbReference type="Gene3D" id="3.80.10.10">
    <property type="entry name" value="Ribonuclease Inhibitor"/>
    <property type="match status" value="1"/>
</dbReference>
<keyword evidence="2" id="KW-1185">Reference proteome</keyword>
<dbReference type="InParanoid" id="A0A369JCV5"/>
<dbReference type="AlphaFoldDB" id="A0A369JCV5"/>
<evidence type="ECO:0008006" key="3">
    <source>
        <dbReference type="Google" id="ProtNLM"/>
    </source>
</evidence>
<sequence>MQETHPAHPLETPELLGAILAHSDKKVVTANLFLSKRWFLVGQEILWRSLEDAAQFENMLSLLGELVVDGPSGGPIYNRLNLDGYPHVDKWKKFQKYSVFIRSIYLPDLHLYAKACALISLNRPFLDLFPNLVTLHYDEGSDSNKLGLQYLPLFMQPSILRFSVRLPDFHGCLCTIQVIETIPQRTPDLVYLEITSINLSVEALVALHQVVGELQNLETLVLPPYRVVGDIIDVLALHDRIREIKSKDVHGGRLHRLAGSAHTGQPYLFPESYQTLEFLTFCANAESATKLLEDPHFPSGIGGLHLEMPDRVSSSIATSLLLTVQRTCTSLEDFRFSDTAWDSSLGNQHFLPYSTFIPVLSIPALTVLHIHHHCPLPWTAGQLTELARSLPLLQSLHLNENPVDARIQPSAPFPTLLAFAQHCQNLKSLGIFLDASIPFILEESEFLPFRLLQGLHLGLSPISQERVEDVVVLLTRLLPNTCNIILSSDPSSSNTAWGEVVRLRDLLSRVQIRVRQPTVAVGMQTTQAMITTDVQADE</sequence>
<dbReference type="Proteomes" id="UP000076154">
    <property type="component" value="Unassembled WGS sequence"/>
</dbReference>
<name>A0A369JCV5_HYPMA</name>
<reference evidence="1" key="1">
    <citation type="submission" date="2018-04" db="EMBL/GenBank/DDBJ databases">
        <title>Whole genome sequencing of Hypsizygus marmoreus.</title>
        <authorList>
            <person name="Choi I.-G."/>
            <person name="Min B."/>
            <person name="Kim J.-G."/>
            <person name="Kim S."/>
            <person name="Oh Y.-L."/>
            <person name="Kong W.-S."/>
            <person name="Park H."/>
            <person name="Jeong J."/>
            <person name="Song E.-S."/>
        </authorList>
    </citation>
    <scope>NUCLEOTIDE SEQUENCE [LARGE SCALE GENOMIC DNA]</scope>
    <source>
        <strain evidence="1">51987-8</strain>
    </source>
</reference>
<dbReference type="InterPro" id="IPR032675">
    <property type="entry name" value="LRR_dom_sf"/>
</dbReference>